<keyword evidence="2" id="KW-1185">Reference proteome</keyword>
<reference evidence="1 2" key="1">
    <citation type="submission" date="2016-03" db="EMBL/GenBank/DDBJ databases">
        <title>Cyphomyrmex costatus WGS genome.</title>
        <authorList>
            <person name="Nygaard S."/>
            <person name="Hu H."/>
            <person name="Boomsma J."/>
            <person name="Zhang G."/>
        </authorList>
    </citation>
    <scope>NUCLEOTIDE SEQUENCE [LARGE SCALE GENOMIC DNA]</scope>
    <source>
        <strain evidence="1">MS0001</strain>
        <tissue evidence="1">Whole body</tissue>
    </source>
</reference>
<dbReference type="Proteomes" id="UP000078542">
    <property type="component" value="Unassembled WGS sequence"/>
</dbReference>
<evidence type="ECO:0008006" key="3">
    <source>
        <dbReference type="Google" id="ProtNLM"/>
    </source>
</evidence>
<organism evidence="1 2">
    <name type="scientific">Cyphomyrmex costatus</name>
    <dbReference type="NCBI Taxonomy" id="456900"/>
    <lineage>
        <taxon>Eukaryota</taxon>
        <taxon>Metazoa</taxon>
        <taxon>Ecdysozoa</taxon>
        <taxon>Arthropoda</taxon>
        <taxon>Hexapoda</taxon>
        <taxon>Insecta</taxon>
        <taxon>Pterygota</taxon>
        <taxon>Neoptera</taxon>
        <taxon>Endopterygota</taxon>
        <taxon>Hymenoptera</taxon>
        <taxon>Apocrita</taxon>
        <taxon>Aculeata</taxon>
        <taxon>Formicoidea</taxon>
        <taxon>Formicidae</taxon>
        <taxon>Myrmicinae</taxon>
        <taxon>Cyphomyrmex</taxon>
    </lineage>
</organism>
<dbReference type="EMBL" id="KQ977003">
    <property type="protein sequence ID" value="KYN06559.1"/>
    <property type="molecule type" value="Genomic_DNA"/>
</dbReference>
<dbReference type="GO" id="GO:0003676">
    <property type="term" value="F:nucleic acid binding"/>
    <property type="evidence" value="ECO:0007669"/>
    <property type="project" value="InterPro"/>
</dbReference>
<protein>
    <recommendedName>
        <fullName evidence="3">DNA helicase</fullName>
    </recommendedName>
</protein>
<proteinExistence type="predicted"/>
<dbReference type="Gene3D" id="3.30.420.10">
    <property type="entry name" value="Ribonuclease H-like superfamily/Ribonuclease H"/>
    <property type="match status" value="1"/>
</dbReference>
<dbReference type="AlphaFoldDB" id="A0A151IN23"/>
<gene>
    <name evidence="1" type="ORF">ALC62_02492</name>
</gene>
<evidence type="ECO:0000313" key="2">
    <source>
        <dbReference type="Proteomes" id="UP000078542"/>
    </source>
</evidence>
<sequence length="145" mass="16581">MIYNTTDCDDGWFGRKHVLLFGDLLQLPPVLEDPAFIHLTEEKIRKYLGSLSATNLWTNLFDYDDLTINLRQQGDESYRELLSRIRVGFVVERVTNKLRHPNVASLRAAIEAAFANMDSAALQRACGRFRTRMEAVIETNGGYIE</sequence>
<evidence type="ECO:0000313" key="1">
    <source>
        <dbReference type="EMBL" id="KYN06559.1"/>
    </source>
</evidence>
<accession>A0A151IN23</accession>
<name>A0A151IN23_9HYME</name>
<dbReference type="InterPro" id="IPR036397">
    <property type="entry name" value="RNaseH_sf"/>
</dbReference>
<dbReference type="STRING" id="456900.A0A151IN23"/>